<protein>
    <submittedName>
        <fullName evidence="2">YbaN family protein</fullName>
    </submittedName>
</protein>
<keyword evidence="1" id="KW-0812">Transmembrane</keyword>
<dbReference type="Proteomes" id="UP001595444">
    <property type="component" value="Unassembled WGS sequence"/>
</dbReference>
<dbReference type="EMBL" id="JBHRSL010000004">
    <property type="protein sequence ID" value="MFC3051599.1"/>
    <property type="molecule type" value="Genomic_DNA"/>
</dbReference>
<dbReference type="Pfam" id="PF04304">
    <property type="entry name" value="DUF454"/>
    <property type="match status" value="1"/>
</dbReference>
<evidence type="ECO:0000256" key="1">
    <source>
        <dbReference type="SAM" id="Phobius"/>
    </source>
</evidence>
<feature type="transmembrane region" description="Helical" evidence="1">
    <location>
        <begin position="79"/>
        <end position="112"/>
    </location>
</feature>
<keyword evidence="1" id="KW-0472">Membrane</keyword>
<proteinExistence type="predicted"/>
<name>A0ABV7D4F1_9PROT</name>
<sequence>MRLLWLCAGWLALGLGIIGIYLPLLPTTPFLLLASFCFSKGSERIHAWLMGHAWFGPPIQEWNQHGAIAPRVKWLATGMIIFSVVLSFLYGVPLYAFIIQLVILVCVSFFILTRPNPPTG</sequence>
<accession>A0ABV7D4F1</accession>
<dbReference type="PANTHER" id="PTHR35813:SF1">
    <property type="entry name" value="INNER MEMBRANE PROTEIN YBAN"/>
    <property type="match status" value="1"/>
</dbReference>
<keyword evidence="3" id="KW-1185">Reference proteome</keyword>
<reference evidence="3" key="1">
    <citation type="journal article" date="2019" name="Int. J. Syst. Evol. Microbiol.">
        <title>The Global Catalogue of Microorganisms (GCM) 10K type strain sequencing project: providing services to taxonomists for standard genome sequencing and annotation.</title>
        <authorList>
            <consortium name="The Broad Institute Genomics Platform"/>
            <consortium name="The Broad Institute Genome Sequencing Center for Infectious Disease"/>
            <person name="Wu L."/>
            <person name="Ma J."/>
        </authorList>
    </citation>
    <scope>NUCLEOTIDE SEQUENCE [LARGE SCALE GENOMIC DNA]</scope>
    <source>
        <strain evidence="3">KCTC 62164</strain>
    </source>
</reference>
<dbReference type="InterPro" id="IPR007401">
    <property type="entry name" value="DUF454"/>
</dbReference>
<comment type="caution">
    <text evidence="2">The sequence shown here is derived from an EMBL/GenBank/DDBJ whole genome shotgun (WGS) entry which is preliminary data.</text>
</comment>
<keyword evidence="1" id="KW-1133">Transmembrane helix</keyword>
<gene>
    <name evidence="2" type="ORF">ACFOKA_06775</name>
</gene>
<evidence type="ECO:0000313" key="2">
    <source>
        <dbReference type="EMBL" id="MFC3051599.1"/>
    </source>
</evidence>
<dbReference type="PANTHER" id="PTHR35813">
    <property type="entry name" value="INNER MEMBRANE PROTEIN YBAN"/>
    <property type="match status" value="1"/>
</dbReference>
<evidence type="ECO:0000313" key="3">
    <source>
        <dbReference type="Proteomes" id="UP001595444"/>
    </source>
</evidence>
<dbReference type="RefSeq" id="WP_194215076.1">
    <property type="nucleotide sequence ID" value="NZ_CP061205.1"/>
</dbReference>
<organism evidence="2 3">
    <name type="scientific">Kordiimonas pumila</name>
    <dbReference type="NCBI Taxonomy" id="2161677"/>
    <lineage>
        <taxon>Bacteria</taxon>
        <taxon>Pseudomonadati</taxon>
        <taxon>Pseudomonadota</taxon>
        <taxon>Alphaproteobacteria</taxon>
        <taxon>Kordiimonadales</taxon>
        <taxon>Kordiimonadaceae</taxon>
        <taxon>Kordiimonas</taxon>
    </lineage>
</organism>
<dbReference type="PIRSF" id="PIRSF016789">
    <property type="entry name" value="DUF454"/>
    <property type="match status" value="1"/>
</dbReference>